<dbReference type="InterPro" id="IPR011008">
    <property type="entry name" value="Dimeric_a/b-barrel"/>
</dbReference>
<dbReference type="SUPFAM" id="SSF54909">
    <property type="entry name" value="Dimeric alpha+beta barrel"/>
    <property type="match status" value="1"/>
</dbReference>
<evidence type="ECO:0000313" key="3">
    <source>
        <dbReference type="Proteomes" id="UP000011715"/>
    </source>
</evidence>
<dbReference type="VEuPathDB" id="FungiDB:MAPG_02829"/>
<organism evidence="2 3">
    <name type="scientific">Magnaporthiopsis poae (strain ATCC 64411 / 73-15)</name>
    <name type="common">Kentucky bluegrass fungus</name>
    <name type="synonym">Magnaporthe poae</name>
    <dbReference type="NCBI Taxonomy" id="644358"/>
    <lineage>
        <taxon>Eukaryota</taxon>
        <taxon>Fungi</taxon>
        <taxon>Dikarya</taxon>
        <taxon>Ascomycota</taxon>
        <taxon>Pezizomycotina</taxon>
        <taxon>Sordariomycetes</taxon>
        <taxon>Sordariomycetidae</taxon>
        <taxon>Magnaporthales</taxon>
        <taxon>Magnaporthaceae</taxon>
        <taxon>Magnaporthiopsis</taxon>
    </lineage>
</organism>
<gene>
    <name evidence="1" type="ORF">MAPG_02829</name>
</gene>
<keyword evidence="3" id="KW-1185">Reference proteome</keyword>
<dbReference type="PANTHER" id="PTHR36986">
    <property type="entry name" value="UPF0643 PROTEIN PB2B2.08"/>
    <property type="match status" value="1"/>
</dbReference>
<accession>A0A0C4DSF0</accession>
<dbReference type="AlphaFoldDB" id="A0A0C4DSF0"/>
<dbReference type="Proteomes" id="UP000011715">
    <property type="component" value="Unassembled WGS sequence"/>
</dbReference>
<evidence type="ECO:0000313" key="2">
    <source>
        <dbReference type="EnsemblFungi" id="MAPG_02829T0"/>
    </source>
</evidence>
<dbReference type="PANTHER" id="PTHR36986:SF1">
    <property type="entry name" value="UPF0643 PROTEIN PB2B2.08"/>
    <property type="match status" value="1"/>
</dbReference>
<reference evidence="2" key="5">
    <citation type="submission" date="2015-06" db="UniProtKB">
        <authorList>
            <consortium name="EnsemblFungi"/>
        </authorList>
    </citation>
    <scope>IDENTIFICATION</scope>
    <source>
        <strain evidence="2">ATCC 64411</strain>
    </source>
</reference>
<reference evidence="2" key="4">
    <citation type="journal article" date="2015" name="G3 (Bethesda)">
        <title>Genome sequences of three phytopathogenic species of the Magnaporthaceae family of fungi.</title>
        <authorList>
            <person name="Okagaki L.H."/>
            <person name="Nunes C.C."/>
            <person name="Sailsbery J."/>
            <person name="Clay B."/>
            <person name="Brown D."/>
            <person name="John T."/>
            <person name="Oh Y."/>
            <person name="Young N."/>
            <person name="Fitzgerald M."/>
            <person name="Haas B.J."/>
            <person name="Zeng Q."/>
            <person name="Young S."/>
            <person name="Adiconis X."/>
            <person name="Fan L."/>
            <person name="Levin J.Z."/>
            <person name="Mitchell T.K."/>
            <person name="Okubara P.A."/>
            <person name="Farman M.L."/>
            <person name="Kohn L.M."/>
            <person name="Birren B."/>
            <person name="Ma L.-J."/>
            <person name="Dean R.A."/>
        </authorList>
    </citation>
    <scope>NUCLEOTIDE SEQUENCE</scope>
    <source>
        <strain evidence="2">ATCC 64411 / 73-15</strain>
    </source>
</reference>
<dbReference type="OrthoDB" id="2140489at2759"/>
<reference evidence="1" key="3">
    <citation type="submission" date="2011-03" db="EMBL/GenBank/DDBJ databases">
        <title>Annotation of Magnaporthe poae ATCC 64411.</title>
        <authorList>
            <person name="Ma L.-J."/>
            <person name="Dead R."/>
            <person name="Young S.K."/>
            <person name="Zeng Q."/>
            <person name="Gargeya S."/>
            <person name="Fitzgerald M."/>
            <person name="Haas B."/>
            <person name="Abouelleil A."/>
            <person name="Alvarado L."/>
            <person name="Arachchi H.M."/>
            <person name="Berlin A."/>
            <person name="Brown A."/>
            <person name="Chapman S.B."/>
            <person name="Chen Z."/>
            <person name="Dunbar C."/>
            <person name="Freedman E."/>
            <person name="Gearin G."/>
            <person name="Gellesch M."/>
            <person name="Goldberg J."/>
            <person name="Griggs A."/>
            <person name="Gujja S."/>
            <person name="Heiman D."/>
            <person name="Howarth C."/>
            <person name="Larson L."/>
            <person name="Lui A."/>
            <person name="MacDonald P.J.P."/>
            <person name="Mehta T."/>
            <person name="Montmayeur A."/>
            <person name="Murphy C."/>
            <person name="Neiman D."/>
            <person name="Pearson M."/>
            <person name="Priest M."/>
            <person name="Roberts A."/>
            <person name="Saif S."/>
            <person name="Shea T."/>
            <person name="Shenoy N."/>
            <person name="Sisk P."/>
            <person name="Stolte C."/>
            <person name="Sykes S."/>
            <person name="Yandava C."/>
            <person name="Wortman J."/>
            <person name="Nusbaum C."/>
            <person name="Birren B."/>
        </authorList>
    </citation>
    <scope>NUCLEOTIDE SEQUENCE</scope>
    <source>
        <strain evidence="1">ATCC 64411</strain>
    </source>
</reference>
<name>A0A0C4DSF0_MAGP6</name>
<dbReference type="EMBL" id="ADBL01000687">
    <property type="status" value="NOT_ANNOTATED_CDS"/>
    <property type="molecule type" value="Genomic_DNA"/>
</dbReference>
<reference evidence="1" key="2">
    <citation type="submission" date="2010-05" db="EMBL/GenBank/DDBJ databases">
        <title>The Genome Sequence of Magnaporthe poae strain ATCC 64411.</title>
        <authorList>
            <consortium name="The Broad Institute Genome Sequencing Platform"/>
            <consortium name="Broad Institute Genome Sequencing Center for Infectious Disease"/>
            <person name="Ma L.-J."/>
            <person name="Dead R."/>
            <person name="Young S."/>
            <person name="Zeng Q."/>
            <person name="Koehrsen M."/>
            <person name="Alvarado L."/>
            <person name="Berlin A."/>
            <person name="Chapman S.B."/>
            <person name="Chen Z."/>
            <person name="Freedman E."/>
            <person name="Gellesch M."/>
            <person name="Goldberg J."/>
            <person name="Griggs A."/>
            <person name="Gujja S."/>
            <person name="Heilman E.R."/>
            <person name="Heiman D."/>
            <person name="Hepburn T."/>
            <person name="Howarth C."/>
            <person name="Jen D."/>
            <person name="Larson L."/>
            <person name="Mehta T."/>
            <person name="Neiman D."/>
            <person name="Pearson M."/>
            <person name="Roberts A."/>
            <person name="Saif S."/>
            <person name="Shea T."/>
            <person name="Shenoy N."/>
            <person name="Sisk P."/>
            <person name="Stolte C."/>
            <person name="Sykes S."/>
            <person name="Walk T."/>
            <person name="White J."/>
            <person name="Yandava C."/>
            <person name="Haas B."/>
            <person name="Nusbaum C."/>
            <person name="Birren B."/>
        </authorList>
    </citation>
    <scope>NUCLEOTIDE SEQUENCE</scope>
    <source>
        <strain evidence="1">ATCC 64411</strain>
    </source>
</reference>
<dbReference type="OMA" id="VWRSRED"/>
<dbReference type="eggNOG" id="ENOG502S1N8">
    <property type="taxonomic scope" value="Eukaryota"/>
</dbReference>
<dbReference type="EnsemblFungi" id="MAPG_02829T0">
    <property type="protein sequence ID" value="MAPG_02829T0"/>
    <property type="gene ID" value="MAPG_02829"/>
</dbReference>
<sequence length="228" mass="25704">MSVATAALPIDPTFKTKVSKAGALMSITETELPSAEAFQPPHDSSRFLVSSPYTEQDHLLDLDTLDAENRLLALALTRMRNTRRDYSTAPYIESFNWTEVLDSLKSLAQTEGHEWKETSFYIVAFRSQIPPSTVYAELGALDERAHAEANASGGFLKYWFGEPNAEGRNLATCVWRSKEDARLGNVGPAHRKAANATRRLYTSWGIDRHRLIVRDDIKSWDIIDWVDE</sequence>
<reference evidence="3" key="1">
    <citation type="submission" date="2010-05" db="EMBL/GenBank/DDBJ databases">
        <title>The genome sequence of Magnaporthe poae strain ATCC 64411.</title>
        <authorList>
            <person name="Ma L.-J."/>
            <person name="Dead R."/>
            <person name="Young S."/>
            <person name="Zeng Q."/>
            <person name="Koehrsen M."/>
            <person name="Alvarado L."/>
            <person name="Berlin A."/>
            <person name="Chapman S.B."/>
            <person name="Chen Z."/>
            <person name="Freedman E."/>
            <person name="Gellesch M."/>
            <person name="Goldberg J."/>
            <person name="Griggs A."/>
            <person name="Gujja S."/>
            <person name="Heilman E.R."/>
            <person name="Heiman D."/>
            <person name="Hepburn T."/>
            <person name="Howarth C."/>
            <person name="Jen D."/>
            <person name="Larson L."/>
            <person name="Mehta T."/>
            <person name="Neiman D."/>
            <person name="Pearson M."/>
            <person name="Roberts A."/>
            <person name="Saif S."/>
            <person name="Shea T."/>
            <person name="Shenoy N."/>
            <person name="Sisk P."/>
            <person name="Stolte C."/>
            <person name="Sykes S."/>
            <person name="Walk T."/>
            <person name="White J."/>
            <person name="Yandava C."/>
            <person name="Haas B."/>
            <person name="Nusbaum C."/>
            <person name="Birren B."/>
        </authorList>
    </citation>
    <scope>NUCLEOTIDE SEQUENCE [LARGE SCALE GENOMIC DNA]</scope>
    <source>
        <strain evidence="3">ATCC 64411 / 73-15</strain>
    </source>
</reference>
<proteinExistence type="predicted"/>
<evidence type="ECO:0000313" key="1">
    <source>
        <dbReference type="EMBL" id="KLU83778.1"/>
    </source>
</evidence>
<dbReference type="EMBL" id="GL876967">
    <property type="protein sequence ID" value="KLU83778.1"/>
    <property type="molecule type" value="Genomic_DNA"/>
</dbReference>
<protein>
    <submittedName>
        <fullName evidence="1 2">Uncharacterized protein</fullName>
    </submittedName>
</protein>